<evidence type="ECO:0000313" key="2">
    <source>
        <dbReference type="WBParaSite" id="MBELARI_LOCUS7074"/>
    </source>
</evidence>
<proteinExistence type="predicted"/>
<reference evidence="2" key="1">
    <citation type="submission" date="2024-02" db="UniProtKB">
        <authorList>
            <consortium name="WormBaseParasite"/>
        </authorList>
    </citation>
    <scope>IDENTIFICATION</scope>
</reference>
<name>A0AAF3FIY1_9BILA</name>
<dbReference type="Proteomes" id="UP000887575">
    <property type="component" value="Unassembled WGS sequence"/>
</dbReference>
<organism evidence="1 2">
    <name type="scientific">Mesorhabditis belari</name>
    <dbReference type="NCBI Taxonomy" id="2138241"/>
    <lineage>
        <taxon>Eukaryota</taxon>
        <taxon>Metazoa</taxon>
        <taxon>Ecdysozoa</taxon>
        <taxon>Nematoda</taxon>
        <taxon>Chromadorea</taxon>
        <taxon>Rhabditida</taxon>
        <taxon>Rhabditina</taxon>
        <taxon>Rhabditomorpha</taxon>
        <taxon>Rhabditoidea</taxon>
        <taxon>Rhabditidae</taxon>
        <taxon>Mesorhabditinae</taxon>
        <taxon>Mesorhabditis</taxon>
    </lineage>
</organism>
<protein>
    <submittedName>
        <fullName evidence="2">Uncharacterized protein</fullName>
    </submittedName>
</protein>
<keyword evidence="1" id="KW-1185">Reference proteome</keyword>
<accession>A0AAF3FIY1</accession>
<dbReference type="WBParaSite" id="MBELARI_LOCUS7074">
    <property type="protein sequence ID" value="MBELARI_LOCUS7074"/>
    <property type="gene ID" value="MBELARI_LOCUS7074"/>
</dbReference>
<evidence type="ECO:0000313" key="1">
    <source>
        <dbReference type="Proteomes" id="UP000887575"/>
    </source>
</evidence>
<sequence>MDVESIAYVAIYEKCYKEMCDERLEEIVEIFRTNYYIWPEYVDSLKYGIMLLVNRLSQNKVSPFDFKTIYGERCDFLVDFLLKALPQELNLWSLNNEEIRFICRNYELYETPSEIETIPNYMKIKVTSVAQLIYGLSNVILTNPDVGTLWINDFVVYTSPESVVIKERREQIEAIWRTRKGEVEFLKELTSKWLDSKMKSAGNSSRSIDQRVQCYKSDQFSEYNFAF</sequence>
<dbReference type="AlphaFoldDB" id="A0AAF3FIY1"/>